<comment type="caution">
    <text evidence="1">The sequence shown here is derived from an EMBL/GenBank/DDBJ whole genome shotgun (WGS) entry which is preliminary data.</text>
</comment>
<organism evidence="1 2">
    <name type="scientific">Parabacteroides merdae</name>
    <dbReference type="NCBI Taxonomy" id="46503"/>
    <lineage>
        <taxon>Bacteria</taxon>
        <taxon>Pseudomonadati</taxon>
        <taxon>Bacteroidota</taxon>
        <taxon>Bacteroidia</taxon>
        <taxon>Bacteroidales</taxon>
        <taxon>Tannerellaceae</taxon>
        <taxon>Parabacteroides</taxon>
    </lineage>
</organism>
<protein>
    <submittedName>
        <fullName evidence="1">Uncharacterized protein</fullName>
    </submittedName>
</protein>
<evidence type="ECO:0000313" key="1">
    <source>
        <dbReference type="EMBL" id="MTU68005.1"/>
    </source>
</evidence>
<gene>
    <name evidence="1" type="ORF">GMD92_02630</name>
</gene>
<accession>A0AA43VYZ0</accession>
<reference evidence="1 2" key="1">
    <citation type="journal article" date="2019" name="Nat. Med.">
        <title>A library of human gut bacterial isolates paired with longitudinal multiomics data enables mechanistic microbiome research.</title>
        <authorList>
            <person name="Poyet M."/>
            <person name="Groussin M."/>
            <person name="Gibbons S.M."/>
            <person name="Avila-Pacheco J."/>
            <person name="Jiang X."/>
            <person name="Kearney S.M."/>
            <person name="Perrotta A.R."/>
            <person name="Berdy B."/>
            <person name="Zhao S."/>
            <person name="Lieberman T.D."/>
            <person name="Swanson P.K."/>
            <person name="Smith M."/>
            <person name="Roesemann S."/>
            <person name="Alexander J.E."/>
            <person name="Rich S.A."/>
            <person name="Livny J."/>
            <person name="Vlamakis H."/>
            <person name="Clish C."/>
            <person name="Bullock K."/>
            <person name="Deik A."/>
            <person name="Scott J."/>
            <person name="Pierce K.A."/>
            <person name="Xavier R.J."/>
            <person name="Alm E.J."/>
        </authorList>
    </citation>
    <scope>NUCLEOTIDE SEQUENCE [LARGE SCALE GENOMIC DNA]</scope>
    <source>
        <strain evidence="1 2">BIOML-A16</strain>
    </source>
</reference>
<dbReference type="AlphaFoldDB" id="A0AA43VYZ0"/>
<name>A0AA43VYZ0_9BACT</name>
<dbReference type="Proteomes" id="UP000448908">
    <property type="component" value="Unassembled WGS sequence"/>
</dbReference>
<evidence type="ECO:0000313" key="2">
    <source>
        <dbReference type="Proteomes" id="UP000448908"/>
    </source>
</evidence>
<proteinExistence type="predicted"/>
<dbReference type="EMBL" id="WNDA01000003">
    <property type="protein sequence ID" value="MTU68005.1"/>
    <property type="molecule type" value="Genomic_DNA"/>
</dbReference>
<dbReference type="RefSeq" id="WP_164727971.1">
    <property type="nucleotide sequence ID" value="NZ_WNCS01000010.1"/>
</dbReference>
<sequence>MSVQLHPDIGQLDKSSLCYSIYSQLYLNFFNAQERKSAENPYGVEEGDETSVRLKNTAYGFASAIAGAVTGEGGNGESALLLNYLKKSGGDMTGILRADYGFEAGTGNTRILETYSEGQTDAEGIVTGVEYGVRITGNLRLGGDGLYLGGRQVLRYDAGTAAAVLDAAHLDIGAGTVRSSGEWLFGNKETGVFISSAQLQVAGHDVYHRGNANLPTVDWTMHDASVQGDLTVTGEVIFGGALSALHGVRLGDGGKTLLAFSGGDVALSGYLSFGEGFGIRINGMDVLVRENGNRIRLGSIGGDLLLGGDGTPKIRLFSALSDIDGDCLLVSPYGHACFPGSLIVRHDYGADLLSTYRIDTSDEGIVIHKRLRMGSADGFLITGDKDNLSLTSTVRYVENDVQIPVPHTTRLGHRPSTGRYAPQNRKSESFFLTTDADFVTVGVPLEATGHIGIDGSATRLTDGVLYFTGEAHLQAVAGGIKHYGDSLFLGSLSSEFFSSGFAGSGWAIRQNRTTGSIVATFDEIVARHKFRAYEFEVKKISATNGSLWVSDSCSGDTVEKL</sequence>